<reference evidence="2" key="1">
    <citation type="submission" date="2010-05" db="EMBL/GenBank/DDBJ databases">
        <authorList>
            <person name="Muzny D."/>
            <person name="Qin X."/>
            <person name="Buhay C."/>
            <person name="Dugan-Rocha S."/>
            <person name="Ding Y."/>
            <person name="Chen G."/>
            <person name="Hawes A."/>
            <person name="Holder M."/>
            <person name="Jhangiani S."/>
            <person name="Johnson A."/>
            <person name="Khan Z."/>
            <person name="Li Z."/>
            <person name="Liu W."/>
            <person name="Liu X."/>
            <person name="Perez L."/>
            <person name="Shen H."/>
            <person name="Wang Q."/>
            <person name="Watt J."/>
            <person name="Xi L."/>
            <person name="Xin Y."/>
            <person name="Zhou J."/>
            <person name="Deng J."/>
            <person name="Jiang H."/>
            <person name="Liu Y."/>
            <person name="Qu J."/>
            <person name="Song X.-Z."/>
            <person name="Zhang L."/>
            <person name="Villasana D."/>
            <person name="Johnson A."/>
            <person name="Liu J."/>
            <person name="Liyanage D."/>
            <person name="Lorensuhewa L."/>
            <person name="Robinson T."/>
            <person name="Song A."/>
            <person name="Song B.-B."/>
            <person name="Dinh H."/>
            <person name="Thornton R."/>
            <person name="Coyle M."/>
            <person name="Francisco L."/>
            <person name="Jackson L."/>
            <person name="Javaid M."/>
            <person name="Korchina V."/>
            <person name="Kovar C."/>
            <person name="Mata R."/>
            <person name="Mathew T."/>
            <person name="Ngo R."/>
            <person name="Nguyen L."/>
            <person name="Nguyen N."/>
            <person name="Okwuonu G."/>
            <person name="Ongeri F."/>
            <person name="Pham C."/>
            <person name="Simmons D."/>
            <person name="Wilczek-Boney K."/>
            <person name="Hale W."/>
            <person name="Jakkamsetti A."/>
            <person name="Pham P."/>
            <person name="Ruth R."/>
            <person name="San Lucas F."/>
            <person name="Warren J."/>
            <person name="Zhang J."/>
            <person name="Zhao Z."/>
            <person name="Zhou C."/>
            <person name="Zhu D."/>
            <person name="Lee S."/>
            <person name="Bess C."/>
            <person name="Blankenburg K."/>
            <person name="Forbes L."/>
            <person name="Fu Q."/>
            <person name="Gubbala S."/>
            <person name="Hirani K."/>
            <person name="Jayaseelan J.C."/>
            <person name="Lara F."/>
            <person name="Munidasa M."/>
            <person name="Palculict T."/>
            <person name="Patil S."/>
            <person name="Pu L.-L."/>
            <person name="Saada N."/>
            <person name="Tang L."/>
            <person name="Weissenberger G."/>
            <person name="Zhu Y."/>
            <person name="Hemphill L."/>
            <person name="Shang Y."/>
            <person name="Youmans B."/>
            <person name="Ayvaz T."/>
            <person name="Ross M."/>
            <person name="Santibanez J."/>
            <person name="Aqrawi P."/>
            <person name="Gross S."/>
            <person name="Joshi V."/>
            <person name="Fowler G."/>
            <person name="Nazareth L."/>
            <person name="Reid J."/>
            <person name="Worley K."/>
            <person name="Petrosino J."/>
            <person name="Highlander S."/>
            <person name="Gibbs R."/>
        </authorList>
    </citation>
    <scope>NUCLEOTIDE SEQUENCE [LARGE SCALE GENOMIC DNA]</scope>
    <source>
        <strain evidence="2">MN8</strain>
    </source>
</reference>
<dbReference type="AlphaFoldDB" id="A0A0E1X906"/>
<keyword evidence="1" id="KW-0472">Membrane</keyword>
<dbReference type="HOGENOM" id="CLU_137978_0_0_9"/>
<keyword evidence="1" id="KW-0812">Transmembrane</keyword>
<name>A0A0E1X906_STAAU</name>
<dbReference type="EMBL" id="ACJA02000002">
    <property type="protein sequence ID" value="EFH95859.1"/>
    <property type="molecule type" value="Genomic_DNA"/>
</dbReference>
<gene>
    <name evidence="2" type="ORF">HMPREF0769_11242</name>
</gene>
<accession>A0A0E1X906</accession>
<organism evidence="2">
    <name type="scientific">Staphylococcus aureus subsp. aureus MN8</name>
    <dbReference type="NCBI Taxonomy" id="548470"/>
    <lineage>
        <taxon>Bacteria</taxon>
        <taxon>Bacillati</taxon>
        <taxon>Bacillota</taxon>
        <taxon>Bacilli</taxon>
        <taxon>Bacillales</taxon>
        <taxon>Staphylococcaceae</taxon>
        <taxon>Staphylococcus</taxon>
    </lineage>
</organism>
<feature type="transmembrane region" description="Helical" evidence="1">
    <location>
        <begin position="20"/>
        <end position="40"/>
    </location>
</feature>
<protein>
    <submittedName>
        <fullName evidence="2">Uncharacterized protein</fullName>
    </submittedName>
</protein>
<comment type="caution">
    <text evidence="2">The sequence shown here is derived from an EMBL/GenBank/DDBJ whole genome shotgun (WGS) entry which is preliminary data.</text>
</comment>
<keyword evidence="1" id="KW-1133">Transmembrane helix</keyword>
<dbReference type="SMR" id="A0A0E1X906"/>
<dbReference type="RefSeq" id="WP_000966288.1">
    <property type="nucleotide sequence ID" value="NZ_CM000952.1"/>
</dbReference>
<evidence type="ECO:0000256" key="1">
    <source>
        <dbReference type="SAM" id="Phobius"/>
    </source>
</evidence>
<dbReference type="Proteomes" id="UP000003455">
    <property type="component" value="Chromosome"/>
</dbReference>
<proteinExistence type="predicted"/>
<evidence type="ECO:0000313" key="2">
    <source>
        <dbReference type="EMBL" id="EFH95859.1"/>
    </source>
</evidence>
<sequence length="174" mass="20589">MLYLNKYKERVTSVRIQNRWVVFILFLICSFGVLIGLYQYRHTKTVDLSNLEINDIKLNEKFDKKGYEVNKKIKFDRFKFYNSKAHPDLTVKVREKDNIVKGIILVRDEKIHTNFDGGIGSPINNAIENLGFGYKRTKVGNDFSSVKYIDRDNHLKLNLLYQDLEIKRIEFFSK</sequence>